<evidence type="ECO:0000256" key="9">
    <source>
        <dbReference type="RuleBase" id="RU363036"/>
    </source>
</evidence>
<dbReference type="RefSeq" id="XP_040759907.1">
    <property type="nucleotide sequence ID" value="XM_040907295.1"/>
</dbReference>
<dbReference type="EC" id="6.1.1.1" evidence="1"/>
<evidence type="ECO:0000256" key="10">
    <source>
        <dbReference type="SAM" id="MobiDB-lite"/>
    </source>
</evidence>
<accession>A0A165C413</accession>
<dbReference type="GO" id="GO:0005737">
    <property type="term" value="C:cytoplasm"/>
    <property type="evidence" value="ECO:0007669"/>
    <property type="project" value="TreeGrafter"/>
</dbReference>
<evidence type="ECO:0000313" key="12">
    <source>
        <dbReference type="Proteomes" id="UP000076871"/>
    </source>
</evidence>
<keyword evidence="5 9" id="KW-0648">Protein biosynthesis</keyword>
<keyword evidence="2 9" id="KW-0436">Ligase</keyword>
<keyword evidence="3 9" id="KW-0547">Nucleotide-binding</keyword>
<gene>
    <name evidence="11" type="ORF">LAESUDRAFT_717061</name>
</gene>
<dbReference type="PANTHER" id="PTHR46264:SF4">
    <property type="entry name" value="TYROSINE--TRNA LIGASE, CYTOPLASMIC"/>
    <property type="match status" value="1"/>
</dbReference>
<keyword evidence="11" id="KW-0808">Transferase</keyword>
<dbReference type="STRING" id="1314785.A0A165C413"/>
<dbReference type="EMBL" id="KV427655">
    <property type="protein sequence ID" value="KZT02167.1"/>
    <property type="molecule type" value="Genomic_DNA"/>
</dbReference>
<dbReference type="GeneID" id="63824324"/>
<dbReference type="Pfam" id="PF00579">
    <property type="entry name" value="tRNA-synt_1b"/>
    <property type="match status" value="1"/>
</dbReference>
<proteinExistence type="inferred from homology"/>
<evidence type="ECO:0000256" key="4">
    <source>
        <dbReference type="ARBA" id="ARBA00022840"/>
    </source>
</evidence>
<dbReference type="GO" id="GO:0016740">
    <property type="term" value="F:transferase activity"/>
    <property type="evidence" value="ECO:0007669"/>
    <property type="project" value="UniProtKB-KW"/>
</dbReference>
<evidence type="ECO:0000256" key="2">
    <source>
        <dbReference type="ARBA" id="ARBA00022598"/>
    </source>
</evidence>
<comment type="similarity">
    <text evidence="9">Belongs to the class-I aminoacyl-tRNA synthetase family.</text>
</comment>
<evidence type="ECO:0000256" key="1">
    <source>
        <dbReference type="ARBA" id="ARBA00013160"/>
    </source>
</evidence>
<evidence type="ECO:0000313" key="11">
    <source>
        <dbReference type="EMBL" id="KZT02167.1"/>
    </source>
</evidence>
<dbReference type="GO" id="GO:0004831">
    <property type="term" value="F:tyrosine-tRNA ligase activity"/>
    <property type="evidence" value="ECO:0007669"/>
    <property type="project" value="UniProtKB-EC"/>
</dbReference>
<dbReference type="Proteomes" id="UP000076871">
    <property type="component" value="Unassembled WGS sequence"/>
</dbReference>
<feature type="compositionally biased region" description="Basic and acidic residues" evidence="10">
    <location>
        <begin position="242"/>
        <end position="253"/>
    </location>
</feature>
<dbReference type="SUPFAM" id="SSF52374">
    <property type="entry name" value="Nucleotidylyl transferase"/>
    <property type="match status" value="1"/>
</dbReference>
<evidence type="ECO:0000256" key="6">
    <source>
        <dbReference type="ARBA" id="ARBA00023146"/>
    </source>
</evidence>
<feature type="region of interest" description="Disordered" evidence="10">
    <location>
        <begin position="242"/>
        <end position="296"/>
    </location>
</feature>
<dbReference type="InParanoid" id="A0A165C413"/>
<dbReference type="FunCoup" id="A0A165C413">
    <property type="interactions" value="573"/>
</dbReference>
<keyword evidence="4 9" id="KW-0067">ATP-binding</keyword>
<dbReference type="GO" id="GO:0006437">
    <property type="term" value="P:tyrosyl-tRNA aminoacylation"/>
    <property type="evidence" value="ECO:0007669"/>
    <property type="project" value="TreeGrafter"/>
</dbReference>
<dbReference type="InterPro" id="IPR050489">
    <property type="entry name" value="Tyr-tRNA_synthase"/>
</dbReference>
<dbReference type="Gene3D" id="1.10.240.10">
    <property type="entry name" value="Tyrosyl-Transfer RNA Synthetase"/>
    <property type="match status" value="1"/>
</dbReference>
<dbReference type="Gene3D" id="3.40.50.620">
    <property type="entry name" value="HUPs"/>
    <property type="match status" value="1"/>
</dbReference>
<evidence type="ECO:0000256" key="8">
    <source>
        <dbReference type="ARBA" id="ARBA00048248"/>
    </source>
</evidence>
<name>A0A165C413_9APHY</name>
<keyword evidence="12" id="KW-1185">Reference proteome</keyword>
<sequence>MSVGILVGGTENVHAFLDNLKAPLELVAYRTRFYQLVLLTHDAKKADAEVVKQVESPLLSGSLYPGLQALDEHLGCDFQFGGVDQRKIFTFAELYLPCLSYAKRAHLMNPMVPGLGGGKMSSSDPDSKIDFLDVPDVVWCKIKKAFCEEGNAADNGVLAFVKAVLIPISEMHLEHIHGDTGADADEGMEALGNQTHFALPGAPEGTVFSVFRKEEYGGSLHCQNFSQLEQEFPEKKVHLKDCEDGGGRCDRKSVPSASTRKGKNAQPAAEENVDGVAPPGAAHSAVEAAKQEEASS</sequence>
<organism evidence="11 12">
    <name type="scientific">Laetiporus sulphureus 93-53</name>
    <dbReference type="NCBI Taxonomy" id="1314785"/>
    <lineage>
        <taxon>Eukaryota</taxon>
        <taxon>Fungi</taxon>
        <taxon>Dikarya</taxon>
        <taxon>Basidiomycota</taxon>
        <taxon>Agaricomycotina</taxon>
        <taxon>Agaricomycetes</taxon>
        <taxon>Polyporales</taxon>
        <taxon>Laetiporus</taxon>
    </lineage>
</organism>
<evidence type="ECO:0000256" key="7">
    <source>
        <dbReference type="ARBA" id="ARBA00033323"/>
    </source>
</evidence>
<dbReference type="InterPro" id="IPR014729">
    <property type="entry name" value="Rossmann-like_a/b/a_fold"/>
</dbReference>
<dbReference type="OrthoDB" id="197206at2759"/>
<comment type="catalytic activity">
    <reaction evidence="8">
        <text>tRNA(Tyr) + L-tyrosine + ATP = L-tyrosyl-tRNA(Tyr) + AMP + diphosphate + H(+)</text>
        <dbReference type="Rhea" id="RHEA:10220"/>
        <dbReference type="Rhea" id="RHEA-COMP:9706"/>
        <dbReference type="Rhea" id="RHEA-COMP:9707"/>
        <dbReference type="ChEBI" id="CHEBI:15378"/>
        <dbReference type="ChEBI" id="CHEBI:30616"/>
        <dbReference type="ChEBI" id="CHEBI:33019"/>
        <dbReference type="ChEBI" id="CHEBI:58315"/>
        <dbReference type="ChEBI" id="CHEBI:78442"/>
        <dbReference type="ChEBI" id="CHEBI:78536"/>
        <dbReference type="ChEBI" id="CHEBI:456215"/>
        <dbReference type="EC" id="6.1.1.1"/>
    </reaction>
</comment>
<dbReference type="GO" id="GO:0005524">
    <property type="term" value="F:ATP binding"/>
    <property type="evidence" value="ECO:0007669"/>
    <property type="project" value="UniProtKB-KW"/>
</dbReference>
<evidence type="ECO:0000256" key="3">
    <source>
        <dbReference type="ARBA" id="ARBA00022741"/>
    </source>
</evidence>
<keyword evidence="6 9" id="KW-0030">Aminoacyl-tRNA synthetase</keyword>
<protein>
    <recommendedName>
        <fullName evidence="1">tyrosine--tRNA ligase</fullName>
        <ecNumber evidence="1">6.1.1.1</ecNumber>
    </recommendedName>
    <alternativeName>
        <fullName evidence="7">Tyrosyl-tRNA synthetase</fullName>
    </alternativeName>
</protein>
<dbReference type="InterPro" id="IPR002305">
    <property type="entry name" value="aa-tRNA-synth_Ic"/>
</dbReference>
<evidence type="ECO:0000256" key="5">
    <source>
        <dbReference type="ARBA" id="ARBA00022917"/>
    </source>
</evidence>
<reference evidence="11 12" key="1">
    <citation type="journal article" date="2016" name="Mol. Biol. Evol.">
        <title>Comparative Genomics of Early-Diverging Mushroom-Forming Fungi Provides Insights into the Origins of Lignocellulose Decay Capabilities.</title>
        <authorList>
            <person name="Nagy L.G."/>
            <person name="Riley R."/>
            <person name="Tritt A."/>
            <person name="Adam C."/>
            <person name="Daum C."/>
            <person name="Floudas D."/>
            <person name="Sun H."/>
            <person name="Yadav J.S."/>
            <person name="Pangilinan J."/>
            <person name="Larsson K.H."/>
            <person name="Matsuura K."/>
            <person name="Barry K."/>
            <person name="Labutti K."/>
            <person name="Kuo R."/>
            <person name="Ohm R.A."/>
            <person name="Bhattacharya S.S."/>
            <person name="Shirouzu T."/>
            <person name="Yoshinaga Y."/>
            <person name="Martin F.M."/>
            <person name="Grigoriev I.V."/>
            <person name="Hibbett D.S."/>
        </authorList>
    </citation>
    <scope>NUCLEOTIDE SEQUENCE [LARGE SCALE GENOMIC DNA]</scope>
    <source>
        <strain evidence="11 12">93-53</strain>
    </source>
</reference>
<dbReference type="PANTHER" id="PTHR46264">
    <property type="entry name" value="TYROSINE-TRNA LIGASE"/>
    <property type="match status" value="1"/>
</dbReference>
<dbReference type="AlphaFoldDB" id="A0A165C413"/>